<evidence type="ECO:0000256" key="1">
    <source>
        <dbReference type="SAM" id="Phobius"/>
    </source>
</evidence>
<organism evidence="2 3">
    <name type="scientific">Pararhodobacter aggregans</name>
    <dbReference type="NCBI Taxonomy" id="404875"/>
    <lineage>
        <taxon>Bacteria</taxon>
        <taxon>Pseudomonadati</taxon>
        <taxon>Pseudomonadota</taxon>
        <taxon>Alphaproteobacteria</taxon>
        <taxon>Rhodobacterales</taxon>
        <taxon>Paracoccaceae</taxon>
        <taxon>Pararhodobacter</taxon>
    </lineage>
</organism>
<dbReference type="Pfam" id="PF04657">
    <property type="entry name" value="DMT_YdcZ"/>
    <property type="match status" value="1"/>
</dbReference>
<keyword evidence="1" id="KW-1133">Transmembrane helix</keyword>
<keyword evidence="1" id="KW-0472">Membrane</keyword>
<feature type="transmembrane region" description="Helical" evidence="1">
    <location>
        <begin position="99"/>
        <end position="123"/>
    </location>
</feature>
<dbReference type="RefSeq" id="WP_107750630.1">
    <property type="nucleotide sequence ID" value="NZ_JBLWSZ010000095.1"/>
</dbReference>
<dbReference type="AlphaFoldDB" id="A0A2T7UUN7"/>
<reference evidence="2 3" key="1">
    <citation type="journal article" date="2011" name="Syst. Appl. Microbiol.">
        <title>Defluviimonas denitrificans gen. nov., sp. nov., and Pararhodobacter aggregans gen. nov., sp. nov., non-phototrophic Rhodobacteraceae from the biofilter of a marine aquaculture.</title>
        <authorList>
            <person name="Foesel B.U."/>
            <person name="Drake H.L."/>
            <person name="Schramm A."/>
        </authorList>
    </citation>
    <scope>NUCLEOTIDE SEQUENCE [LARGE SCALE GENOMIC DNA]</scope>
    <source>
        <strain evidence="2 3">D1-19</strain>
    </source>
</reference>
<gene>
    <name evidence="2" type="ORF">DDE23_05330</name>
</gene>
<feature type="transmembrane region" description="Helical" evidence="1">
    <location>
        <begin position="36"/>
        <end position="59"/>
    </location>
</feature>
<dbReference type="InterPro" id="IPR006750">
    <property type="entry name" value="YdcZ"/>
</dbReference>
<feature type="transmembrane region" description="Helical" evidence="1">
    <location>
        <begin position="71"/>
        <end position="92"/>
    </location>
</feature>
<evidence type="ECO:0000313" key="2">
    <source>
        <dbReference type="EMBL" id="PVE48483.1"/>
    </source>
</evidence>
<sequence>MPETLRYAVLMLAAGVGIPILAALNAQLGARIASPTVAAVVLFCVALIGALAVMLLTQGPAGFARLPGQPWHLFLGGCLVCFYVLSVTFIAPRFGVGNAVFFVLMGQMLSAAAIDQFGLFGAIVRPITLMRGAGIGCMAFGLYLIQRA</sequence>
<evidence type="ECO:0008006" key="4">
    <source>
        <dbReference type="Google" id="ProtNLM"/>
    </source>
</evidence>
<dbReference type="PANTHER" id="PTHR34821">
    <property type="entry name" value="INNER MEMBRANE PROTEIN YDCZ"/>
    <property type="match status" value="1"/>
</dbReference>
<keyword evidence="1" id="KW-0812">Transmembrane</keyword>
<protein>
    <recommendedName>
        <fullName evidence="4">EamA-like transporter family protein</fullName>
    </recommendedName>
</protein>
<name>A0A2T7UUN7_9RHOB</name>
<proteinExistence type="predicted"/>
<dbReference type="Proteomes" id="UP000244810">
    <property type="component" value="Unassembled WGS sequence"/>
</dbReference>
<comment type="caution">
    <text evidence="2">The sequence shown here is derived from an EMBL/GenBank/DDBJ whole genome shotgun (WGS) entry which is preliminary data.</text>
</comment>
<accession>A0A2T7UUN7</accession>
<dbReference type="GO" id="GO:0005886">
    <property type="term" value="C:plasma membrane"/>
    <property type="evidence" value="ECO:0007669"/>
    <property type="project" value="TreeGrafter"/>
</dbReference>
<feature type="transmembrane region" description="Helical" evidence="1">
    <location>
        <begin position="6"/>
        <end position="24"/>
    </location>
</feature>
<evidence type="ECO:0000313" key="3">
    <source>
        <dbReference type="Proteomes" id="UP000244810"/>
    </source>
</evidence>
<keyword evidence="3" id="KW-1185">Reference proteome</keyword>
<dbReference type="PANTHER" id="PTHR34821:SF2">
    <property type="entry name" value="INNER MEMBRANE PROTEIN YDCZ"/>
    <property type="match status" value="1"/>
</dbReference>
<dbReference type="OrthoDB" id="7173290at2"/>
<feature type="transmembrane region" description="Helical" evidence="1">
    <location>
        <begin position="129"/>
        <end position="145"/>
    </location>
</feature>
<dbReference type="EMBL" id="QDDR01000002">
    <property type="protein sequence ID" value="PVE48483.1"/>
    <property type="molecule type" value="Genomic_DNA"/>
</dbReference>